<dbReference type="OrthoDB" id="347435at2759"/>
<dbReference type="EMBL" id="ML735255">
    <property type="protein sequence ID" value="KAE8390457.1"/>
    <property type="molecule type" value="Genomic_DNA"/>
</dbReference>
<protein>
    <submittedName>
        <fullName evidence="1">Uncharacterized protein</fullName>
    </submittedName>
</protein>
<dbReference type="Gene3D" id="3.40.50.300">
    <property type="entry name" value="P-loop containing nucleotide triphosphate hydrolases"/>
    <property type="match status" value="1"/>
</dbReference>
<evidence type="ECO:0000313" key="1">
    <source>
        <dbReference type="EMBL" id="KAE8390457.1"/>
    </source>
</evidence>
<name>A0A5N7C9F2_PETAA</name>
<accession>A0A5N7C9F2</accession>
<dbReference type="InterPro" id="IPR027417">
    <property type="entry name" value="P-loop_NTPase"/>
</dbReference>
<sequence>MTPEQVTHFVNGYYPSYELFTETLRAGTFRPIRYTTTASRPSSGWEGRQLHLVVDKHRKVQEVSTI</sequence>
<gene>
    <name evidence="1" type="ORF">BDV23DRAFT_86640</name>
</gene>
<dbReference type="Proteomes" id="UP000326877">
    <property type="component" value="Unassembled WGS sequence"/>
</dbReference>
<proteinExistence type="predicted"/>
<reference evidence="1" key="1">
    <citation type="submission" date="2019-04" db="EMBL/GenBank/DDBJ databases">
        <title>Friends and foes A comparative genomics studyof 23 Aspergillus species from section Flavi.</title>
        <authorList>
            <consortium name="DOE Joint Genome Institute"/>
            <person name="Kjaerbolling I."/>
            <person name="Vesth T."/>
            <person name="Frisvad J.C."/>
            <person name="Nybo J.L."/>
            <person name="Theobald S."/>
            <person name="Kildgaard S."/>
            <person name="Isbrandt T."/>
            <person name="Kuo A."/>
            <person name="Sato A."/>
            <person name="Lyhne E.K."/>
            <person name="Kogle M.E."/>
            <person name="Wiebenga A."/>
            <person name="Kun R.S."/>
            <person name="Lubbers R.J."/>
            <person name="Makela M.R."/>
            <person name="Barry K."/>
            <person name="Chovatia M."/>
            <person name="Clum A."/>
            <person name="Daum C."/>
            <person name="Haridas S."/>
            <person name="He G."/>
            <person name="LaButti K."/>
            <person name="Lipzen A."/>
            <person name="Mondo S."/>
            <person name="Riley R."/>
            <person name="Salamov A."/>
            <person name="Simmons B.A."/>
            <person name="Magnuson J.K."/>
            <person name="Henrissat B."/>
            <person name="Mortensen U.H."/>
            <person name="Larsen T.O."/>
            <person name="Devries R.P."/>
            <person name="Grigoriev I.V."/>
            <person name="Machida M."/>
            <person name="Baker S.E."/>
            <person name="Andersen M.R."/>
        </authorList>
    </citation>
    <scope>NUCLEOTIDE SEQUENCE [LARGE SCALE GENOMIC DNA]</scope>
    <source>
        <strain evidence="1">IBT 14317</strain>
    </source>
</reference>
<organism evidence="1">
    <name type="scientific">Petromyces alliaceus</name>
    <name type="common">Aspergillus alliaceus</name>
    <dbReference type="NCBI Taxonomy" id="209559"/>
    <lineage>
        <taxon>Eukaryota</taxon>
        <taxon>Fungi</taxon>
        <taxon>Dikarya</taxon>
        <taxon>Ascomycota</taxon>
        <taxon>Pezizomycotina</taxon>
        <taxon>Eurotiomycetes</taxon>
        <taxon>Eurotiomycetidae</taxon>
        <taxon>Eurotiales</taxon>
        <taxon>Aspergillaceae</taxon>
        <taxon>Aspergillus</taxon>
        <taxon>Aspergillus subgen. Circumdati</taxon>
    </lineage>
</organism>
<dbReference type="AlphaFoldDB" id="A0A5N7C9F2"/>